<dbReference type="Pfam" id="PF13646">
    <property type="entry name" value="HEAT_2"/>
    <property type="match status" value="1"/>
</dbReference>
<comment type="caution">
    <text evidence="2">The sequence shown here is derived from an EMBL/GenBank/DDBJ whole genome shotgun (WGS) entry which is preliminary data.</text>
</comment>
<gene>
    <name evidence="2" type="ORF">CUN51_03630</name>
</gene>
<dbReference type="SUPFAM" id="SSF48371">
    <property type="entry name" value="ARM repeat"/>
    <property type="match status" value="1"/>
</dbReference>
<sequence length="76" mass="8665">MVSRLVEYHIQRLKAKDPAVRLRSIEELRLLGDPAALPALEQVFRNDDDPEVRKAAQRAGREIYDKHAAKSSPKTE</sequence>
<dbReference type="Proteomes" id="UP000228921">
    <property type="component" value="Unassembled WGS sequence"/>
</dbReference>
<evidence type="ECO:0008006" key="4">
    <source>
        <dbReference type="Google" id="ProtNLM"/>
    </source>
</evidence>
<dbReference type="InterPro" id="IPR016024">
    <property type="entry name" value="ARM-type_fold"/>
</dbReference>
<organism evidence="2 3">
    <name type="scientific">Candidatus Thermofonsia Clade 1 bacterium</name>
    <dbReference type="NCBI Taxonomy" id="2364210"/>
    <lineage>
        <taxon>Bacteria</taxon>
        <taxon>Bacillati</taxon>
        <taxon>Chloroflexota</taxon>
        <taxon>Candidatus Thermofontia</taxon>
        <taxon>Candidatus Thermofonsia Clade 1</taxon>
    </lineage>
</organism>
<dbReference type="Gene3D" id="1.25.10.10">
    <property type="entry name" value="Leucine-rich Repeat Variant"/>
    <property type="match status" value="1"/>
</dbReference>
<evidence type="ECO:0000313" key="2">
    <source>
        <dbReference type="EMBL" id="PJF31433.1"/>
    </source>
</evidence>
<reference evidence="2 3" key="1">
    <citation type="submission" date="2017-11" db="EMBL/GenBank/DDBJ databases">
        <title>Evolution of Phototrophy in the Chloroflexi Phylum Driven by Horizontal Gene Transfer.</title>
        <authorList>
            <person name="Ward L.M."/>
            <person name="Hemp J."/>
            <person name="Shih P.M."/>
            <person name="Mcglynn S.E."/>
            <person name="Fischer W."/>
        </authorList>
    </citation>
    <scope>NUCLEOTIDE SEQUENCE [LARGE SCALE GENOMIC DNA]</scope>
    <source>
        <strain evidence="2">CP2_2F</strain>
    </source>
</reference>
<evidence type="ECO:0000256" key="1">
    <source>
        <dbReference type="SAM" id="MobiDB-lite"/>
    </source>
</evidence>
<name>A0A2M8P1L1_9CHLR</name>
<protein>
    <recommendedName>
        <fullName evidence="4">HEAT repeat domain-containing protein</fullName>
    </recommendedName>
</protein>
<dbReference type="InterPro" id="IPR011989">
    <property type="entry name" value="ARM-like"/>
</dbReference>
<evidence type="ECO:0000313" key="3">
    <source>
        <dbReference type="Proteomes" id="UP000228921"/>
    </source>
</evidence>
<dbReference type="EMBL" id="PGTK01000003">
    <property type="protein sequence ID" value="PJF31433.1"/>
    <property type="molecule type" value="Genomic_DNA"/>
</dbReference>
<proteinExistence type="predicted"/>
<dbReference type="AlphaFoldDB" id="A0A2M8P1L1"/>
<accession>A0A2M8P1L1</accession>
<feature type="region of interest" description="Disordered" evidence="1">
    <location>
        <begin position="54"/>
        <end position="76"/>
    </location>
</feature>